<dbReference type="EMBL" id="SNRW01014001">
    <property type="protein sequence ID" value="KAA6371974.1"/>
    <property type="molecule type" value="Genomic_DNA"/>
</dbReference>
<dbReference type="AlphaFoldDB" id="A0A5J4UP85"/>
<name>A0A5J4UP85_9EUKA</name>
<organism evidence="1 2">
    <name type="scientific">Streblomastix strix</name>
    <dbReference type="NCBI Taxonomy" id="222440"/>
    <lineage>
        <taxon>Eukaryota</taxon>
        <taxon>Metamonada</taxon>
        <taxon>Preaxostyla</taxon>
        <taxon>Oxymonadida</taxon>
        <taxon>Streblomastigidae</taxon>
        <taxon>Streblomastix</taxon>
    </lineage>
</organism>
<reference evidence="1 2" key="1">
    <citation type="submission" date="2019-03" db="EMBL/GenBank/DDBJ databases">
        <title>Single cell metagenomics reveals metabolic interactions within the superorganism composed of flagellate Streblomastix strix and complex community of Bacteroidetes bacteria on its surface.</title>
        <authorList>
            <person name="Treitli S.C."/>
            <person name="Kolisko M."/>
            <person name="Husnik F."/>
            <person name="Keeling P."/>
            <person name="Hampl V."/>
        </authorList>
    </citation>
    <scope>NUCLEOTIDE SEQUENCE [LARGE SCALE GENOMIC DNA]</scope>
    <source>
        <strain evidence="1">ST1C</strain>
    </source>
</reference>
<gene>
    <name evidence="1" type="ORF">EZS28_032499</name>
</gene>
<protein>
    <submittedName>
        <fullName evidence="1">Uncharacterized protein</fullName>
    </submittedName>
</protein>
<accession>A0A5J4UP85</accession>
<comment type="caution">
    <text evidence="1">The sequence shown here is derived from an EMBL/GenBank/DDBJ whole genome shotgun (WGS) entry which is preliminary data.</text>
</comment>
<evidence type="ECO:0000313" key="1">
    <source>
        <dbReference type="EMBL" id="KAA6371974.1"/>
    </source>
</evidence>
<proteinExistence type="predicted"/>
<evidence type="ECO:0000313" key="2">
    <source>
        <dbReference type="Proteomes" id="UP000324800"/>
    </source>
</evidence>
<sequence>MSGVKLIRIFDLYFLSHYAILPIIASFNRIEAREDKGSSFLLEEAEAAREIHFREYWDIVQILKKYKGQTLFDGCQRHLKGFGEDNWGKSELKWHVDLDK</sequence>
<dbReference type="Proteomes" id="UP000324800">
    <property type="component" value="Unassembled WGS sequence"/>
</dbReference>